<feature type="compositionally biased region" description="Basic residues" evidence="1">
    <location>
        <begin position="207"/>
        <end position="221"/>
    </location>
</feature>
<dbReference type="Proteomes" id="UP000326759">
    <property type="component" value="Unassembled WGS sequence"/>
</dbReference>
<dbReference type="GO" id="GO:0003677">
    <property type="term" value="F:DNA binding"/>
    <property type="evidence" value="ECO:0007669"/>
    <property type="project" value="InterPro"/>
</dbReference>
<dbReference type="PANTHER" id="PTHR36498:SF1">
    <property type="entry name" value="TATA-BINDING PROTEIN-ASSOCIATED FACTOR 172"/>
    <property type="match status" value="1"/>
</dbReference>
<dbReference type="GO" id="GO:0016887">
    <property type="term" value="F:ATP hydrolysis activity"/>
    <property type="evidence" value="ECO:0007669"/>
    <property type="project" value="InterPro"/>
</dbReference>
<evidence type="ECO:0000313" key="2">
    <source>
        <dbReference type="EMBL" id="KAB7501442.1"/>
    </source>
</evidence>
<reference evidence="2 3" key="1">
    <citation type="journal article" date="2019" name="PLoS Biol.">
        <title>Sex chromosomes control vertical transmission of feminizing Wolbachia symbionts in an isopod.</title>
        <authorList>
            <person name="Becking T."/>
            <person name="Chebbi M.A."/>
            <person name="Giraud I."/>
            <person name="Moumen B."/>
            <person name="Laverre T."/>
            <person name="Caubet Y."/>
            <person name="Peccoud J."/>
            <person name="Gilbert C."/>
            <person name="Cordaux R."/>
        </authorList>
    </citation>
    <scope>NUCLEOTIDE SEQUENCE [LARGE SCALE GENOMIC DNA]</scope>
    <source>
        <strain evidence="2">ANa2</strain>
        <tissue evidence="2">Whole body excluding digestive tract and cuticle</tissue>
    </source>
</reference>
<keyword evidence="3" id="KW-1185">Reference proteome</keyword>
<proteinExistence type="predicted"/>
<protein>
    <submittedName>
        <fullName evidence="2">TATA-binding protein-associated factor</fullName>
    </submittedName>
</protein>
<feature type="non-terminal residue" evidence="2">
    <location>
        <position position="397"/>
    </location>
</feature>
<dbReference type="SUPFAM" id="SSF48371">
    <property type="entry name" value="ARM repeat"/>
    <property type="match status" value="1"/>
</dbReference>
<accession>A0A5N5T4Y0</accession>
<organism evidence="2 3">
    <name type="scientific">Armadillidium nasatum</name>
    <dbReference type="NCBI Taxonomy" id="96803"/>
    <lineage>
        <taxon>Eukaryota</taxon>
        <taxon>Metazoa</taxon>
        <taxon>Ecdysozoa</taxon>
        <taxon>Arthropoda</taxon>
        <taxon>Crustacea</taxon>
        <taxon>Multicrustacea</taxon>
        <taxon>Malacostraca</taxon>
        <taxon>Eumalacostraca</taxon>
        <taxon>Peracarida</taxon>
        <taxon>Isopoda</taxon>
        <taxon>Oniscidea</taxon>
        <taxon>Crinocheta</taxon>
        <taxon>Armadillidiidae</taxon>
        <taxon>Armadillidium</taxon>
    </lineage>
</organism>
<dbReference type="PANTHER" id="PTHR36498">
    <property type="entry name" value="TATA-BINDING PROTEIN-ASSOCIATED FACTOR 172"/>
    <property type="match status" value="1"/>
</dbReference>
<comment type="caution">
    <text evidence="2">The sequence shown here is derived from an EMBL/GenBank/DDBJ whole genome shotgun (WGS) entry which is preliminary data.</text>
</comment>
<dbReference type="GO" id="GO:0017025">
    <property type="term" value="F:TBP-class protein binding"/>
    <property type="evidence" value="ECO:0007669"/>
    <property type="project" value="InterPro"/>
</dbReference>
<feature type="region of interest" description="Disordered" evidence="1">
    <location>
        <begin position="197"/>
        <end position="230"/>
    </location>
</feature>
<evidence type="ECO:0000256" key="1">
    <source>
        <dbReference type="SAM" id="MobiDB-lite"/>
    </source>
</evidence>
<dbReference type="OrthoDB" id="10252227at2759"/>
<dbReference type="Gene3D" id="1.25.10.10">
    <property type="entry name" value="Leucine-rich Repeat Variant"/>
    <property type="match status" value="2"/>
</dbReference>
<dbReference type="EMBL" id="SEYY01010612">
    <property type="protein sequence ID" value="KAB7501442.1"/>
    <property type="molecule type" value="Genomic_DNA"/>
</dbReference>
<dbReference type="InterPro" id="IPR016024">
    <property type="entry name" value="ARM-type_fold"/>
</dbReference>
<dbReference type="AlphaFoldDB" id="A0A5N5T4Y0"/>
<sequence length="397" mass="44519">MSSRLDRLFVLLENGGSDATRQAAALQLGEIVKLHPHELSNLLSKLKTFLSSKSWETRIAAGEAVSAILSNVPPWDPQPQEEEHIKSDNEAKLKNNGQLSLQTFSIKRVLEKGSYLYAADEQNFDLEENMEYAPNSKEAVDHQRNLINQKLGLDIAESLGINTQNIFSASDLTTEVTQKGDTKSTVGEVFQEELDSVGLQMSSRERNKAKRKAKHISQKKKSLSESTDISCDEASDRKRLKISEADKSDDGDGVSVNETLNSQEETWPLEQFAEHVSQDLFNCSWEVRHGAGTALRELIRLHGLGAGKKSFQTSQQMSLSHMTWLEDKAFRIICVLALDRFGDFLADQVVAPVRETCAQVLGCIVKYLSESSIFSIWNQLKEMINWSDWETRHGGFL</sequence>
<evidence type="ECO:0000313" key="3">
    <source>
        <dbReference type="Proteomes" id="UP000326759"/>
    </source>
</evidence>
<name>A0A5N5T4Y0_9CRUS</name>
<gene>
    <name evidence="2" type="primary">BTAF1</name>
    <name evidence="2" type="ORF">Anas_10819</name>
</gene>
<dbReference type="InterPro" id="IPR044972">
    <property type="entry name" value="Mot1"/>
</dbReference>
<dbReference type="InterPro" id="IPR011989">
    <property type="entry name" value="ARM-like"/>
</dbReference>